<dbReference type="GO" id="GO:0003723">
    <property type="term" value="F:RNA binding"/>
    <property type="evidence" value="ECO:0007669"/>
    <property type="project" value="UniProtKB-UniRule"/>
</dbReference>
<feature type="region of interest" description="Disordered" evidence="3">
    <location>
        <begin position="1"/>
        <end position="124"/>
    </location>
</feature>
<dbReference type="CDD" id="cd07323">
    <property type="entry name" value="LAM"/>
    <property type="match status" value="1"/>
</dbReference>
<dbReference type="Proteomes" id="UP000663760">
    <property type="component" value="Chromosome 7"/>
</dbReference>
<accession>A0A7I8KQE7</accession>
<feature type="compositionally biased region" description="Polar residues" evidence="3">
    <location>
        <begin position="142"/>
        <end position="153"/>
    </location>
</feature>
<keyword evidence="1 2" id="KW-0694">RNA-binding</keyword>
<dbReference type="InterPro" id="IPR036390">
    <property type="entry name" value="WH_DNA-bd_sf"/>
</dbReference>
<evidence type="ECO:0000313" key="5">
    <source>
        <dbReference type="EMBL" id="CAA7399682.1"/>
    </source>
</evidence>
<feature type="region of interest" description="Disordered" evidence="3">
    <location>
        <begin position="142"/>
        <end position="339"/>
    </location>
</feature>
<dbReference type="InterPro" id="IPR006630">
    <property type="entry name" value="La_HTH"/>
</dbReference>
<sequence length="564" mass="59599">MAAAADSSSASDAHSTRLRGNNRNLSSPWSHVVRGEPESTPGTDCPSSPAAATERMAAPGEQFDPSPPRSVDSVSPPEAGASDASISPPPPPSSYSGDHGASGNASAPSREKKSPWSAPSNGLTEVEPVMGAVSWPALSEATKNFSKPSSSDSLKALPDGSVPAHLAPMAASPSGKATSNNTNSNISANYGRQKSTKRAGGNGSGNTIPSKGGVTIANGRPVPPLLSPTSAEASQGKVVSSEPSTRDLSNRSSSSWDHGSRSGGFSPQPQGGNEHHRNHGSSRRGNGGGGGSHHNFGNRRDQDRGGYDWNQRSFSGNRDAHMQQRQQPRGMARPFIQPPPLVPAPFIPPPPRVSPFGSPIGYHEIPSPVFYIPTPPHETMRGIPFVAPSAVYFAAPDPHLPMMVSKQIDYYFSPENLCRDTYLRQNMDEEGWVPISLIASFNRVKILTDNIQFILETLRTSTVVEVQDGKVRRRNDWMNWPPLTPGASSLHAPESPNPDALAARVRNMGLEDGLSTQNAAPWVAPPAATLSAMRGEMNSSGPPDAGPAHGADRDEPELSPPQET</sequence>
<dbReference type="GO" id="GO:0005737">
    <property type="term" value="C:cytoplasm"/>
    <property type="evidence" value="ECO:0007669"/>
    <property type="project" value="UniProtKB-ARBA"/>
</dbReference>
<feature type="region of interest" description="Disordered" evidence="3">
    <location>
        <begin position="516"/>
        <end position="564"/>
    </location>
</feature>
<evidence type="ECO:0000256" key="3">
    <source>
        <dbReference type="SAM" id="MobiDB-lite"/>
    </source>
</evidence>
<name>A0A7I8KQE7_SPIIN</name>
<dbReference type="EMBL" id="LR746270">
    <property type="protein sequence ID" value="CAA7399682.1"/>
    <property type="molecule type" value="Genomic_DNA"/>
</dbReference>
<dbReference type="SUPFAM" id="SSF46785">
    <property type="entry name" value="Winged helix' DNA-binding domain"/>
    <property type="match status" value="1"/>
</dbReference>
<dbReference type="Gene3D" id="1.10.10.10">
    <property type="entry name" value="Winged helix-like DNA-binding domain superfamily/Winged helix DNA-binding domain"/>
    <property type="match status" value="1"/>
</dbReference>
<feature type="compositionally biased region" description="Low complexity" evidence="3">
    <location>
        <begin position="177"/>
        <end position="189"/>
    </location>
</feature>
<dbReference type="PANTHER" id="PTHR22792:SF132">
    <property type="entry name" value="LA-RELATED PROTEIN 1"/>
    <property type="match status" value="1"/>
</dbReference>
<evidence type="ECO:0000259" key="4">
    <source>
        <dbReference type="PROSITE" id="PS50961"/>
    </source>
</evidence>
<organism evidence="5 6">
    <name type="scientific">Spirodela intermedia</name>
    <name type="common">Intermediate duckweed</name>
    <dbReference type="NCBI Taxonomy" id="51605"/>
    <lineage>
        <taxon>Eukaryota</taxon>
        <taxon>Viridiplantae</taxon>
        <taxon>Streptophyta</taxon>
        <taxon>Embryophyta</taxon>
        <taxon>Tracheophyta</taxon>
        <taxon>Spermatophyta</taxon>
        <taxon>Magnoliopsida</taxon>
        <taxon>Liliopsida</taxon>
        <taxon>Araceae</taxon>
        <taxon>Lemnoideae</taxon>
        <taxon>Spirodela</taxon>
    </lineage>
</organism>
<dbReference type="PANTHER" id="PTHR22792">
    <property type="entry name" value="LUPUS LA PROTEIN-RELATED"/>
    <property type="match status" value="1"/>
</dbReference>
<feature type="region of interest" description="Disordered" evidence="3">
    <location>
        <begin position="477"/>
        <end position="499"/>
    </location>
</feature>
<feature type="compositionally biased region" description="Low complexity" evidence="3">
    <location>
        <begin position="1"/>
        <end position="13"/>
    </location>
</feature>
<dbReference type="OrthoDB" id="340227at2759"/>
<protein>
    <recommendedName>
        <fullName evidence="4">HTH La-type RNA-binding domain-containing protein</fullName>
    </recommendedName>
</protein>
<feature type="compositionally biased region" description="Polar residues" evidence="3">
    <location>
        <begin position="227"/>
        <end position="243"/>
    </location>
</feature>
<dbReference type="InterPro" id="IPR045180">
    <property type="entry name" value="La_dom_prot"/>
</dbReference>
<keyword evidence="6" id="KW-1185">Reference proteome</keyword>
<evidence type="ECO:0000313" key="6">
    <source>
        <dbReference type="Proteomes" id="UP000663760"/>
    </source>
</evidence>
<evidence type="ECO:0000256" key="1">
    <source>
        <dbReference type="ARBA" id="ARBA00022884"/>
    </source>
</evidence>
<dbReference type="InterPro" id="IPR036388">
    <property type="entry name" value="WH-like_DNA-bd_sf"/>
</dbReference>
<dbReference type="FunFam" id="1.10.10.10:FF:000131">
    <property type="entry name" value="la-related protein 1B isoform X2"/>
    <property type="match status" value="1"/>
</dbReference>
<feature type="compositionally biased region" description="Polar residues" evidence="3">
    <location>
        <begin position="18"/>
        <end position="29"/>
    </location>
</feature>
<dbReference type="AlphaFoldDB" id="A0A7I8KQE7"/>
<dbReference type="PROSITE" id="PS50961">
    <property type="entry name" value="HTH_LA"/>
    <property type="match status" value="1"/>
</dbReference>
<reference evidence="5" key="1">
    <citation type="submission" date="2020-02" db="EMBL/GenBank/DDBJ databases">
        <authorList>
            <person name="Scholz U."/>
            <person name="Mascher M."/>
            <person name="Fiebig A."/>
        </authorList>
    </citation>
    <scope>NUCLEOTIDE SEQUENCE</scope>
</reference>
<proteinExistence type="predicted"/>
<dbReference type="Pfam" id="PF05383">
    <property type="entry name" value="La"/>
    <property type="match status" value="1"/>
</dbReference>
<dbReference type="SMART" id="SM00715">
    <property type="entry name" value="LA"/>
    <property type="match status" value="1"/>
</dbReference>
<feature type="domain" description="HTH La-type RNA-binding" evidence="4">
    <location>
        <begin position="394"/>
        <end position="484"/>
    </location>
</feature>
<gene>
    <name evidence="5" type="ORF">SI8410_07010352</name>
</gene>
<evidence type="ECO:0000256" key="2">
    <source>
        <dbReference type="PROSITE-ProRule" id="PRU00332"/>
    </source>
</evidence>